<evidence type="ECO:0000256" key="2">
    <source>
        <dbReference type="SAM" id="Phobius"/>
    </source>
</evidence>
<evidence type="ECO:0000313" key="5">
    <source>
        <dbReference type="Proteomes" id="UP000236735"/>
    </source>
</evidence>
<dbReference type="RefSeq" id="WP_219817630.1">
    <property type="nucleotide sequence ID" value="NZ_FNUV01000013.1"/>
</dbReference>
<sequence length="344" mass="40092">MTVSLICGILLWTKRKEVFDHSRLFLSVFCFYVVGKLAFFLVSNMGDYLTEFSGMLFSPQLTIGGLFAISLFICYPIEVLRPCKLRGKWLTVLFLPSLFALLFLYILSFRELHSFNDLCNYIGDFDVLLRLLCVVMVAVISLLLLFIPYNWRKSSADYHWIRNTTIIAQVLSVFFYIHVFTNSSVLNILHVIWGAYAIFHFTYYELAVRLQPPVDKESKDSGQVSVENRVCELGDTIDCWPRICQVMDEWEEWRNPNTTIDTVSHSVGTNRVYLARSIREHTGLTFNDYMNQKRINYMANQLRRDPQQDHKTLYFESGFRSRTSAYRNFVKFIGCSPTDFVSSL</sequence>
<feature type="transmembrane region" description="Helical" evidence="2">
    <location>
        <begin position="89"/>
        <end position="107"/>
    </location>
</feature>
<proteinExistence type="predicted"/>
<organism evidence="4 5">
    <name type="scientific">Xylanibacter ruminicola</name>
    <name type="common">Prevotella ruminicola</name>
    <dbReference type="NCBI Taxonomy" id="839"/>
    <lineage>
        <taxon>Bacteria</taxon>
        <taxon>Pseudomonadati</taxon>
        <taxon>Bacteroidota</taxon>
        <taxon>Bacteroidia</taxon>
        <taxon>Bacteroidales</taxon>
        <taxon>Prevotellaceae</taxon>
        <taxon>Xylanibacter</taxon>
    </lineage>
</organism>
<feature type="domain" description="HTH araC/xylS-type" evidence="3">
    <location>
        <begin position="241"/>
        <end position="343"/>
    </location>
</feature>
<dbReference type="Pfam" id="PF12833">
    <property type="entry name" value="HTH_18"/>
    <property type="match status" value="1"/>
</dbReference>
<dbReference type="GO" id="GO:0003700">
    <property type="term" value="F:DNA-binding transcription factor activity"/>
    <property type="evidence" value="ECO:0007669"/>
    <property type="project" value="InterPro"/>
</dbReference>
<dbReference type="AlphaFoldDB" id="A0A1H5XSH2"/>
<dbReference type="EMBL" id="FNUV01000013">
    <property type="protein sequence ID" value="SEG14485.1"/>
    <property type="molecule type" value="Genomic_DNA"/>
</dbReference>
<evidence type="ECO:0000259" key="3">
    <source>
        <dbReference type="PROSITE" id="PS01124"/>
    </source>
</evidence>
<dbReference type="Proteomes" id="UP000236735">
    <property type="component" value="Unassembled WGS sequence"/>
</dbReference>
<feature type="transmembrane region" description="Helical" evidence="2">
    <location>
        <begin position="127"/>
        <end position="148"/>
    </location>
</feature>
<feature type="transmembrane region" description="Helical" evidence="2">
    <location>
        <begin position="24"/>
        <end position="43"/>
    </location>
</feature>
<name>A0A1H5XSH2_XYLRU</name>
<evidence type="ECO:0000256" key="1">
    <source>
        <dbReference type="ARBA" id="ARBA00023125"/>
    </source>
</evidence>
<dbReference type="SMART" id="SM00342">
    <property type="entry name" value="HTH_ARAC"/>
    <property type="match status" value="1"/>
</dbReference>
<dbReference type="GO" id="GO:0043565">
    <property type="term" value="F:sequence-specific DNA binding"/>
    <property type="evidence" value="ECO:0007669"/>
    <property type="project" value="InterPro"/>
</dbReference>
<evidence type="ECO:0000313" key="4">
    <source>
        <dbReference type="EMBL" id="SEG14485.1"/>
    </source>
</evidence>
<protein>
    <submittedName>
        <fullName evidence="4">Helix-turn-helix domain-containing protein</fullName>
    </submittedName>
</protein>
<reference evidence="4 5" key="1">
    <citation type="submission" date="2016-10" db="EMBL/GenBank/DDBJ databases">
        <authorList>
            <person name="de Groot N.N."/>
        </authorList>
    </citation>
    <scope>NUCLEOTIDE SEQUENCE [LARGE SCALE GENOMIC DNA]</scope>
    <source>
        <strain evidence="4 5">AR32</strain>
    </source>
</reference>
<keyword evidence="1" id="KW-0238">DNA-binding</keyword>
<dbReference type="InterPro" id="IPR018060">
    <property type="entry name" value="HTH_AraC"/>
</dbReference>
<feature type="transmembrane region" description="Helical" evidence="2">
    <location>
        <begin position="55"/>
        <end position="77"/>
    </location>
</feature>
<keyword evidence="2" id="KW-0812">Transmembrane</keyword>
<keyword evidence="2" id="KW-1133">Transmembrane helix</keyword>
<gene>
    <name evidence="4" type="ORF">SAMN05216354_0105</name>
</gene>
<dbReference type="Gene3D" id="1.10.10.60">
    <property type="entry name" value="Homeodomain-like"/>
    <property type="match status" value="2"/>
</dbReference>
<dbReference type="PROSITE" id="PS01124">
    <property type="entry name" value="HTH_ARAC_FAMILY_2"/>
    <property type="match status" value="1"/>
</dbReference>
<dbReference type="PANTHER" id="PTHR43280:SF28">
    <property type="entry name" value="HTH-TYPE TRANSCRIPTIONAL ACTIVATOR RHAS"/>
    <property type="match status" value="1"/>
</dbReference>
<accession>A0A1H5XSH2</accession>
<keyword evidence="2" id="KW-0472">Membrane</keyword>
<dbReference type="PANTHER" id="PTHR43280">
    <property type="entry name" value="ARAC-FAMILY TRANSCRIPTIONAL REGULATOR"/>
    <property type="match status" value="1"/>
</dbReference>